<comment type="caution">
    <text evidence="5">The sequence shown here is derived from an EMBL/GenBank/DDBJ whole genome shotgun (WGS) entry which is preliminary data.</text>
</comment>
<dbReference type="SMART" id="SM00534">
    <property type="entry name" value="MUTSac"/>
    <property type="match status" value="1"/>
</dbReference>
<dbReference type="AlphaFoldDB" id="A0A1V9XIW7"/>
<dbReference type="Gene3D" id="3.40.50.300">
    <property type="entry name" value="P-loop containing nucleotide triphosphate hydrolases"/>
    <property type="match status" value="1"/>
</dbReference>
<evidence type="ECO:0000256" key="1">
    <source>
        <dbReference type="ARBA" id="ARBA00022741"/>
    </source>
</evidence>
<dbReference type="GO" id="GO:0140664">
    <property type="term" value="F:ATP-dependent DNA damage sensor activity"/>
    <property type="evidence" value="ECO:0007669"/>
    <property type="project" value="InterPro"/>
</dbReference>
<dbReference type="GO" id="GO:0006298">
    <property type="term" value="P:mismatch repair"/>
    <property type="evidence" value="ECO:0007669"/>
    <property type="project" value="InterPro"/>
</dbReference>
<keyword evidence="2" id="KW-0067">ATP-binding</keyword>
<feature type="domain" description="DNA mismatch repair proteins mutS family" evidence="4">
    <location>
        <begin position="15"/>
        <end position="31"/>
    </location>
</feature>
<dbReference type="GO" id="GO:0030983">
    <property type="term" value="F:mismatched DNA binding"/>
    <property type="evidence" value="ECO:0007669"/>
    <property type="project" value="InterPro"/>
</dbReference>
<dbReference type="InParanoid" id="A0A1V9XIW7"/>
<dbReference type="EMBL" id="MNPL01010146">
    <property type="protein sequence ID" value="OQR73308.1"/>
    <property type="molecule type" value="Genomic_DNA"/>
</dbReference>
<evidence type="ECO:0000313" key="5">
    <source>
        <dbReference type="EMBL" id="OQR73308.1"/>
    </source>
</evidence>
<evidence type="ECO:0000256" key="2">
    <source>
        <dbReference type="ARBA" id="ARBA00022840"/>
    </source>
</evidence>
<dbReference type="Pfam" id="PF00488">
    <property type="entry name" value="MutS_V"/>
    <property type="match status" value="1"/>
</dbReference>
<dbReference type="Proteomes" id="UP000192247">
    <property type="component" value="Unassembled WGS sequence"/>
</dbReference>
<dbReference type="GO" id="GO:0006312">
    <property type="term" value="P:mitotic recombination"/>
    <property type="evidence" value="ECO:0007669"/>
    <property type="project" value="TreeGrafter"/>
</dbReference>
<reference evidence="5 6" key="1">
    <citation type="journal article" date="2017" name="Gigascience">
        <title>Draft genome of the honey bee ectoparasitic mite, Tropilaelaps mercedesae, is shaped by the parasitic life history.</title>
        <authorList>
            <person name="Dong X."/>
            <person name="Armstrong S.D."/>
            <person name="Xia D."/>
            <person name="Makepeace B.L."/>
            <person name="Darby A.C."/>
            <person name="Kadowaki T."/>
        </authorList>
    </citation>
    <scope>NUCLEOTIDE SEQUENCE [LARGE SCALE GENOMIC DNA]</scope>
    <source>
        <strain evidence="5">Wuxi-XJTLU</strain>
    </source>
</reference>
<dbReference type="InterPro" id="IPR000432">
    <property type="entry name" value="DNA_mismatch_repair_MutS_C"/>
</dbReference>
<dbReference type="GO" id="GO:0032301">
    <property type="term" value="C:MutSalpha complex"/>
    <property type="evidence" value="ECO:0007669"/>
    <property type="project" value="TreeGrafter"/>
</dbReference>
<organism evidence="5 6">
    <name type="scientific">Tropilaelaps mercedesae</name>
    <dbReference type="NCBI Taxonomy" id="418985"/>
    <lineage>
        <taxon>Eukaryota</taxon>
        <taxon>Metazoa</taxon>
        <taxon>Ecdysozoa</taxon>
        <taxon>Arthropoda</taxon>
        <taxon>Chelicerata</taxon>
        <taxon>Arachnida</taxon>
        <taxon>Acari</taxon>
        <taxon>Parasitiformes</taxon>
        <taxon>Mesostigmata</taxon>
        <taxon>Gamasina</taxon>
        <taxon>Dermanyssoidea</taxon>
        <taxon>Laelapidae</taxon>
        <taxon>Tropilaelaps</taxon>
    </lineage>
</organism>
<proteinExistence type="predicted"/>
<sequence>MLETAFILRTATDASLVLIDELGRGTSTYDGLGIAWAVASELAENGTMCIFATHFHELTALEARVPGTVNVHVSAHVEDGALTLLYKIATGPCHQSFGVEVAELAQLPDDIISLAKEKLAQFSSMDHIIELAKQDHLTKDCEKLMEEFCSKCDAIMEDNSLDDDERMKRIREARDELRSYDNPLLSTIIKSY</sequence>
<evidence type="ECO:0000259" key="4">
    <source>
        <dbReference type="PROSITE" id="PS00486"/>
    </source>
</evidence>
<keyword evidence="3" id="KW-0238">DNA-binding</keyword>
<dbReference type="GO" id="GO:0005524">
    <property type="term" value="F:ATP binding"/>
    <property type="evidence" value="ECO:0007669"/>
    <property type="project" value="UniProtKB-KW"/>
</dbReference>
<dbReference type="OrthoDB" id="10252754at2759"/>
<dbReference type="PROSITE" id="PS00486">
    <property type="entry name" value="DNA_MISMATCH_REPAIR_2"/>
    <property type="match status" value="1"/>
</dbReference>
<dbReference type="InterPro" id="IPR027417">
    <property type="entry name" value="P-loop_NTPase"/>
</dbReference>
<accession>A0A1V9XIW7</accession>
<evidence type="ECO:0000313" key="6">
    <source>
        <dbReference type="Proteomes" id="UP000192247"/>
    </source>
</evidence>
<dbReference type="SUPFAM" id="SSF52540">
    <property type="entry name" value="P-loop containing nucleoside triphosphate hydrolases"/>
    <property type="match status" value="1"/>
</dbReference>
<name>A0A1V9XIW7_9ACAR</name>
<protein>
    <submittedName>
        <fullName evidence="5">DNA mismatch repair protein Msh2-like</fullName>
    </submittedName>
</protein>
<dbReference type="PANTHER" id="PTHR11361">
    <property type="entry name" value="DNA MISMATCH REPAIR PROTEIN MUTS FAMILY MEMBER"/>
    <property type="match status" value="1"/>
</dbReference>
<evidence type="ECO:0000256" key="3">
    <source>
        <dbReference type="ARBA" id="ARBA00023125"/>
    </source>
</evidence>
<keyword evidence="1" id="KW-0547">Nucleotide-binding</keyword>
<keyword evidence="6" id="KW-1185">Reference proteome</keyword>
<dbReference type="PANTHER" id="PTHR11361:SF35">
    <property type="entry name" value="DNA MISMATCH REPAIR PROTEIN MSH2"/>
    <property type="match status" value="1"/>
</dbReference>
<gene>
    <name evidence="5" type="ORF">BIW11_09812</name>
</gene>
<dbReference type="InterPro" id="IPR045076">
    <property type="entry name" value="MutS"/>
</dbReference>
<dbReference type="STRING" id="418985.A0A1V9XIW7"/>